<evidence type="ECO:0000313" key="2">
    <source>
        <dbReference type="Proteomes" id="UP000585050"/>
    </source>
</evidence>
<dbReference type="RefSeq" id="WP_168880385.1">
    <property type="nucleotide sequence ID" value="NZ_JABAIL010000001.1"/>
</dbReference>
<sequence>MKKIIKIGITCLSISLFGCEPYDTYKDELSVEFNGSAVAFSTATTSPDSVKENSVPISLTVEMPYAIQTSRGVQVNYEFGGDATFGTDFTAKAIESNNPNSQDVVEKFADASGGSFIIKNKEKSEDADGEQSYTNVKNTATIEVSPLVVYGVDKTGGKVLDVILTSATNLDDNSDVTVGQGGIKGIYNMVLEDIHCPTSLDGTYSATIETEEGLEAAPDVIITTVDSLANPDNIWGLYDISNIAGDIQDIPFQIIDQCGEFLGPSDSYITISGDTNEAGRIELDVMFSDGTTTRQWILYLTKQ</sequence>
<protein>
    <recommendedName>
        <fullName evidence="3">Lipoprotein</fullName>
    </recommendedName>
</protein>
<proteinExistence type="predicted"/>
<accession>A0A7X8SGB5</accession>
<dbReference type="EMBL" id="JABAIL010000001">
    <property type="protein sequence ID" value="NLR89698.1"/>
    <property type="molecule type" value="Genomic_DNA"/>
</dbReference>
<organism evidence="1 2">
    <name type="scientific">Flammeovirga agarivorans</name>
    <dbReference type="NCBI Taxonomy" id="2726742"/>
    <lineage>
        <taxon>Bacteria</taxon>
        <taxon>Pseudomonadati</taxon>
        <taxon>Bacteroidota</taxon>
        <taxon>Cytophagia</taxon>
        <taxon>Cytophagales</taxon>
        <taxon>Flammeovirgaceae</taxon>
        <taxon>Flammeovirga</taxon>
    </lineage>
</organism>
<evidence type="ECO:0000313" key="1">
    <source>
        <dbReference type="EMBL" id="NLR89698.1"/>
    </source>
</evidence>
<dbReference type="PROSITE" id="PS51257">
    <property type="entry name" value="PROKAR_LIPOPROTEIN"/>
    <property type="match status" value="1"/>
</dbReference>
<comment type="caution">
    <text evidence="1">The sequence shown here is derived from an EMBL/GenBank/DDBJ whole genome shotgun (WGS) entry which is preliminary data.</text>
</comment>
<reference evidence="1 2" key="1">
    <citation type="submission" date="2020-04" db="EMBL/GenBank/DDBJ databases">
        <title>Flammeovirga sp. SR4, a novel species isolated from seawater.</title>
        <authorList>
            <person name="Wang X."/>
        </authorList>
    </citation>
    <scope>NUCLEOTIDE SEQUENCE [LARGE SCALE GENOMIC DNA]</scope>
    <source>
        <strain evidence="1 2">SR4</strain>
    </source>
</reference>
<dbReference type="AlphaFoldDB" id="A0A7X8SGB5"/>
<name>A0A7X8SGB5_9BACT</name>
<keyword evidence="2" id="KW-1185">Reference proteome</keyword>
<evidence type="ECO:0008006" key="3">
    <source>
        <dbReference type="Google" id="ProtNLM"/>
    </source>
</evidence>
<dbReference type="Proteomes" id="UP000585050">
    <property type="component" value="Unassembled WGS sequence"/>
</dbReference>
<gene>
    <name evidence="1" type="ORF">HGP29_00705</name>
</gene>